<evidence type="ECO:0000256" key="1">
    <source>
        <dbReference type="ARBA" id="ARBA00004496"/>
    </source>
</evidence>
<name>A0A1F8DTR7_9BACT</name>
<dbReference type="Gene3D" id="3.30.1360.40">
    <property type="match status" value="1"/>
</dbReference>
<sequence>MVKELENKISESVRHFKESLAVIRSGRPSPKLLEDIQADYFGQKMPIKQLGSISIAPPREIQVSVWDKQAVVAASKAIEAANLGVSVNIDGNLIRVNLPALSTERRQELIKVAKKETEEARIKIRHLRDEANKKISSKEEAGEISEDDKFKFKEEIQKAVDKANKEIDEILANKTKEIEE</sequence>
<dbReference type="GO" id="GO:0006412">
    <property type="term" value="P:translation"/>
    <property type="evidence" value="ECO:0007669"/>
    <property type="project" value="UniProtKB-KW"/>
</dbReference>
<dbReference type="InterPro" id="IPR036191">
    <property type="entry name" value="RRF_sf"/>
</dbReference>
<evidence type="ECO:0000256" key="2">
    <source>
        <dbReference type="ARBA" id="ARBA00005912"/>
    </source>
</evidence>
<dbReference type="CDD" id="cd00520">
    <property type="entry name" value="RRF"/>
    <property type="match status" value="1"/>
</dbReference>
<comment type="caution">
    <text evidence="7">The sequence shown here is derived from an EMBL/GenBank/DDBJ whole genome shotgun (WGS) entry which is preliminary data.</text>
</comment>
<keyword evidence="4" id="KW-0648">Protein biosynthesis</keyword>
<evidence type="ECO:0000256" key="3">
    <source>
        <dbReference type="ARBA" id="ARBA00022490"/>
    </source>
</evidence>
<dbReference type="GO" id="GO:0043023">
    <property type="term" value="F:ribosomal large subunit binding"/>
    <property type="evidence" value="ECO:0007669"/>
    <property type="project" value="TreeGrafter"/>
</dbReference>
<organism evidence="7 8">
    <name type="scientific">Candidatus Wolfebacteria bacterium RIFCSPLOWO2_01_FULL_38_11</name>
    <dbReference type="NCBI Taxonomy" id="1802556"/>
    <lineage>
        <taxon>Bacteria</taxon>
        <taxon>Candidatus Wolfeibacteriota</taxon>
    </lineage>
</organism>
<evidence type="ECO:0000313" key="8">
    <source>
        <dbReference type="Proteomes" id="UP000178798"/>
    </source>
</evidence>
<dbReference type="SUPFAM" id="SSF55194">
    <property type="entry name" value="Ribosome recycling factor, RRF"/>
    <property type="match status" value="1"/>
</dbReference>
<protein>
    <submittedName>
        <fullName evidence="7">Ribosome recycling factor</fullName>
    </submittedName>
</protein>
<dbReference type="Proteomes" id="UP000178798">
    <property type="component" value="Unassembled WGS sequence"/>
</dbReference>
<dbReference type="EMBL" id="MGIQ01000002">
    <property type="protein sequence ID" value="OGM92017.1"/>
    <property type="molecule type" value="Genomic_DNA"/>
</dbReference>
<reference evidence="7 8" key="1">
    <citation type="journal article" date="2016" name="Nat. Commun.">
        <title>Thousands of microbial genomes shed light on interconnected biogeochemical processes in an aquifer system.</title>
        <authorList>
            <person name="Anantharaman K."/>
            <person name="Brown C.T."/>
            <person name="Hug L.A."/>
            <person name="Sharon I."/>
            <person name="Castelle C.J."/>
            <person name="Probst A.J."/>
            <person name="Thomas B.C."/>
            <person name="Singh A."/>
            <person name="Wilkins M.J."/>
            <person name="Karaoz U."/>
            <person name="Brodie E.L."/>
            <person name="Williams K.H."/>
            <person name="Hubbard S.S."/>
            <person name="Banfield J.F."/>
        </authorList>
    </citation>
    <scope>NUCLEOTIDE SEQUENCE [LARGE SCALE GENOMIC DNA]</scope>
</reference>
<dbReference type="AlphaFoldDB" id="A0A1F8DTR7"/>
<dbReference type="Gene3D" id="1.10.132.20">
    <property type="entry name" value="Ribosome-recycling factor"/>
    <property type="match status" value="1"/>
</dbReference>
<dbReference type="FunFam" id="1.10.132.20:FF:000001">
    <property type="entry name" value="Ribosome-recycling factor"/>
    <property type="match status" value="1"/>
</dbReference>
<evidence type="ECO:0000256" key="4">
    <source>
        <dbReference type="ARBA" id="ARBA00022917"/>
    </source>
</evidence>
<accession>A0A1F8DTR7</accession>
<evidence type="ECO:0000256" key="5">
    <source>
        <dbReference type="SAM" id="Coils"/>
    </source>
</evidence>
<feature type="coiled-coil region" evidence="5">
    <location>
        <begin position="110"/>
        <end position="180"/>
    </location>
</feature>
<keyword evidence="3" id="KW-0963">Cytoplasm</keyword>
<dbReference type="NCBIfam" id="TIGR00496">
    <property type="entry name" value="frr"/>
    <property type="match status" value="1"/>
</dbReference>
<evidence type="ECO:0000259" key="6">
    <source>
        <dbReference type="Pfam" id="PF01765"/>
    </source>
</evidence>
<dbReference type="InterPro" id="IPR023584">
    <property type="entry name" value="Ribosome_recyc_fac_dom"/>
</dbReference>
<gene>
    <name evidence="7" type="ORF">A2999_02095</name>
</gene>
<dbReference type="FunFam" id="3.30.1360.40:FF:000001">
    <property type="entry name" value="Ribosome-recycling factor"/>
    <property type="match status" value="1"/>
</dbReference>
<dbReference type="PANTHER" id="PTHR20982:SF3">
    <property type="entry name" value="MITOCHONDRIAL RIBOSOME RECYCLING FACTOR PSEUDO 1"/>
    <property type="match status" value="1"/>
</dbReference>
<keyword evidence="5" id="KW-0175">Coiled coil</keyword>
<comment type="subcellular location">
    <subcellularLocation>
        <location evidence="1">Cytoplasm</location>
    </subcellularLocation>
</comment>
<dbReference type="PANTHER" id="PTHR20982">
    <property type="entry name" value="RIBOSOME RECYCLING FACTOR"/>
    <property type="match status" value="1"/>
</dbReference>
<evidence type="ECO:0000313" key="7">
    <source>
        <dbReference type="EMBL" id="OGM92017.1"/>
    </source>
</evidence>
<proteinExistence type="inferred from homology"/>
<feature type="domain" description="Ribosome recycling factor" evidence="6">
    <location>
        <begin position="16"/>
        <end position="178"/>
    </location>
</feature>
<dbReference type="InterPro" id="IPR002661">
    <property type="entry name" value="Ribosome_recyc_fac"/>
</dbReference>
<comment type="similarity">
    <text evidence="2">Belongs to the RRF family.</text>
</comment>
<dbReference type="GO" id="GO:0005737">
    <property type="term" value="C:cytoplasm"/>
    <property type="evidence" value="ECO:0007669"/>
    <property type="project" value="UniProtKB-SubCell"/>
</dbReference>
<dbReference type="Pfam" id="PF01765">
    <property type="entry name" value="RRF"/>
    <property type="match status" value="1"/>
</dbReference>
<dbReference type="STRING" id="1802556.A2999_02095"/>